<keyword evidence="2" id="KW-1185">Reference proteome</keyword>
<protein>
    <recommendedName>
        <fullName evidence="3">RND transporter</fullName>
    </recommendedName>
</protein>
<dbReference type="Proteomes" id="UP000032534">
    <property type="component" value="Unassembled WGS sequence"/>
</dbReference>
<comment type="caution">
    <text evidence="1">The sequence shown here is derived from an EMBL/GenBank/DDBJ whole genome shotgun (WGS) entry which is preliminary data.</text>
</comment>
<organism evidence="1 2">
    <name type="scientific">Paenibacillus terrae</name>
    <dbReference type="NCBI Taxonomy" id="159743"/>
    <lineage>
        <taxon>Bacteria</taxon>
        <taxon>Bacillati</taxon>
        <taxon>Bacillota</taxon>
        <taxon>Bacilli</taxon>
        <taxon>Bacillales</taxon>
        <taxon>Paenibacillaceae</taxon>
        <taxon>Paenibacillus</taxon>
    </lineage>
</organism>
<evidence type="ECO:0008006" key="3">
    <source>
        <dbReference type="Google" id="ProtNLM"/>
    </source>
</evidence>
<feature type="non-terminal residue" evidence="1">
    <location>
        <position position="1"/>
    </location>
</feature>
<dbReference type="GO" id="GO:0015562">
    <property type="term" value="F:efflux transmembrane transporter activity"/>
    <property type="evidence" value="ECO:0007669"/>
    <property type="project" value="InterPro"/>
</dbReference>
<proteinExistence type="predicted"/>
<dbReference type="RefSeq" id="WP_044648616.1">
    <property type="nucleotide sequence ID" value="NZ_JTHP01000069.1"/>
</dbReference>
<sequence length="85" mass="9139">YNNIKGLESQYSQIQAGLVSARSAADIAKKQFDVGLATELQVYEANLKVTTAEQQAEDLVTSIDTLKLAYDKPWAMQGASSGASQ</sequence>
<reference evidence="1 2" key="1">
    <citation type="submission" date="2014-11" db="EMBL/GenBank/DDBJ databases">
        <title>Draft Genome Sequences of Paenibacillus polymyxa NRRL B-30509 and Paenibacillus terrae NRRL B-30644, Strains from a Poultry Environment that Produce Tridecaptin A and Paenicidins.</title>
        <authorList>
            <person name="van Belkum M.J."/>
            <person name="Lohans C.T."/>
            <person name="Vederas J.C."/>
        </authorList>
    </citation>
    <scope>NUCLEOTIDE SEQUENCE [LARGE SCALE GENOMIC DNA]</scope>
    <source>
        <strain evidence="1 2">NRRL B-30644</strain>
    </source>
</reference>
<dbReference type="Gene3D" id="1.20.1600.10">
    <property type="entry name" value="Outer membrane efflux proteins (OEP)"/>
    <property type="match status" value="1"/>
</dbReference>
<gene>
    <name evidence="1" type="ORF">QD47_24765</name>
</gene>
<name>A0A0D7WV84_9BACL</name>
<dbReference type="OrthoDB" id="1803658at2"/>
<evidence type="ECO:0000313" key="1">
    <source>
        <dbReference type="EMBL" id="KJD43080.1"/>
    </source>
</evidence>
<dbReference type="EMBL" id="JTHP01000069">
    <property type="protein sequence ID" value="KJD43080.1"/>
    <property type="molecule type" value="Genomic_DNA"/>
</dbReference>
<dbReference type="PATRIC" id="fig|159743.3.peg.5480"/>
<dbReference type="AlphaFoldDB" id="A0A0D7WV84"/>
<dbReference type="SUPFAM" id="SSF56954">
    <property type="entry name" value="Outer membrane efflux proteins (OEP)"/>
    <property type="match status" value="1"/>
</dbReference>
<evidence type="ECO:0000313" key="2">
    <source>
        <dbReference type="Proteomes" id="UP000032534"/>
    </source>
</evidence>
<accession>A0A0D7WV84</accession>